<dbReference type="InterPro" id="IPR017927">
    <property type="entry name" value="FAD-bd_FR_type"/>
</dbReference>
<dbReference type="EMBL" id="RQZG01000001">
    <property type="protein sequence ID" value="RRD07149.1"/>
    <property type="molecule type" value="Genomic_DNA"/>
</dbReference>
<evidence type="ECO:0000256" key="4">
    <source>
        <dbReference type="ARBA" id="ARBA00022857"/>
    </source>
</evidence>
<evidence type="ECO:0000259" key="7">
    <source>
        <dbReference type="PROSITE" id="PS51384"/>
    </source>
</evidence>
<dbReference type="PANTHER" id="PTHR46091">
    <property type="entry name" value="BLR7054 PROTEIN"/>
    <property type="match status" value="1"/>
</dbReference>
<dbReference type="Gene3D" id="3.40.50.80">
    <property type="entry name" value="Nucleotide-binding domain of ferredoxin-NADP reductase (FNR) module"/>
    <property type="match status" value="1"/>
</dbReference>
<keyword evidence="5" id="KW-0520">NAD</keyword>
<keyword evidence="2" id="KW-0732">Signal</keyword>
<dbReference type="Gene3D" id="2.40.30.10">
    <property type="entry name" value="Translation factors"/>
    <property type="match status" value="1"/>
</dbReference>
<dbReference type="OrthoDB" id="9774675at2"/>
<evidence type="ECO:0000313" key="9">
    <source>
        <dbReference type="Proteomes" id="UP000280819"/>
    </source>
</evidence>
<dbReference type="InterPro" id="IPR017938">
    <property type="entry name" value="Riboflavin_synthase-like_b-brl"/>
</dbReference>
<evidence type="ECO:0000256" key="2">
    <source>
        <dbReference type="ARBA" id="ARBA00022729"/>
    </source>
</evidence>
<feature type="region of interest" description="Disordered" evidence="6">
    <location>
        <begin position="482"/>
        <end position="501"/>
    </location>
</feature>
<keyword evidence="3" id="KW-0274">FAD</keyword>
<dbReference type="SUPFAM" id="SSF51905">
    <property type="entry name" value="FAD/NAD(P)-binding domain"/>
    <property type="match status" value="1"/>
</dbReference>
<dbReference type="SUPFAM" id="SSF63380">
    <property type="entry name" value="Riboflavin synthase domain-like"/>
    <property type="match status" value="1"/>
</dbReference>
<evidence type="ECO:0000313" key="8">
    <source>
        <dbReference type="EMBL" id="RRD07149.1"/>
    </source>
</evidence>
<keyword evidence="1" id="KW-0285">Flavoprotein</keyword>
<reference evidence="8 9" key="1">
    <citation type="submission" date="2018-11" db="EMBL/GenBank/DDBJ databases">
        <title>Genomes From Bacteria Associated with the Canine Oral Cavity: a Test Case for Automated Genome-Based Taxonomic Assignment.</title>
        <authorList>
            <person name="Coil D.A."/>
            <person name="Jospin G."/>
            <person name="Darling A.E."/>
            <person name="Wallis C."/>
            <person name="Davis I.J."/>
            <person name="Harris S."/>
            <person name="Eisen J.A."/>
            <person name="Holcombe L.J."/>
            <person name="O'Flynn C."/>
        </authorList>
    </citation>
    <scope>NUCLEOTIDE SEQUENCE [LARGE SCALE GENOMIC DNA]</scope>
    <source>
        <strain evidence="8 9">OH887_COT-365</strain>
    </source>
</reference>
<protein>
    <submittedName>
        <fullName evidence="8">FAD-dependent oxidoreductase</fullName>
    </submittedName>
</protein>
<dbReference type="Gene3D" id="3.50.50.60">
    <property type="entry name" value="FAD/NAD(P)-binding domain"/>
    <property type="match status" value="2"/>
</dbReference>
<dbReference type="PROSITE" id="PS51384">
    <property type="entry name" value="FAD_FR"/>
    <property type="match status" value="1"/>
</dbReference>
<organism evidence="8 9">
    <name type="scientific">Arachnia propionica</name>
    <dbReference type="NCBI Taxonomy" id="1750"/>
    <lineage>
        <taxon>Bacteria</taxon>
        <taxon>Bacillati</taxon>
        <taxon>Actinomycetota</taxon>
        <taxon>Actinomycetes</taxon>
        <taxon>Propionibacteriales</taxon>
        <taxon>Propionibacteriaceae</taxon>
        <taxon>Arachnia</taxon>
    </lineage>
</organism>
<dbReference type="SUPFAM" id="SSF52343">
    <property type="entry name" value="Ferredoxin reductase-like, C-terminal NADP-linked domain"/>
    <property type="match status" value="1"/>
</dbReference>
<gene>
    <name evidence="8" type="ORF">EII34_01300</name>
</gene>
<name>A0A3P1TCK3_9ACTN</name>
<dbReference type="GO" id="GO:0016491">
    <property type="term" value="F:oxidoreductase activity"/>
    <property type="evidence" value="ECO:0007669"/>
    <property type="project" value="InterPro"/>
</dbReference>
<accession>A0A3P1TCK3</accession>
<sequence length="779" mass="85681">MRSTRATGQTNLIDNHFLWTYHHLHTFDLGGLHVFDAIVIGSGIGGLTTAALLTRMAGKRVLVLERNLEPGGQTRTFRRDGASWDVGVHHVGEMAPGSRMRGIVDVISGGVLTWNQLPDDYQRLVYPSFEIQIPSERTEFRDRLVARFPEEAGAIRRYVKDVRRVARWARLSFADFLVPERVRPFLRVLRRSHHRLASMTTREYLDRNFRSPQLKSVLATQWGDYGFPPAGGTFHLHALFADHLLNGAWFPEGGSARIARSIEEVIEAGGGAVRVGCEVVRILLEEGRAVGVEVIEMRGPLPRLVEYRAPYVVSGAGAATTYGQLLPRTGDAARATAALRQRFGDTGPGHDAVSLLLKLRSSPQALGVTSQDIWVHSDLDEADSEIYTRRLFAGIPSRCQISFPSLKSGDSHIHTAEIIAFAPPDAFRRWEGQDSGMQKPGYEALKFRIGQGLLRLAETAVPGLTELTEYLELSTPLSVAGTGHHRRGAMRGPIVTTDPRHRSSLLGPVTPIAGLFLTGQDAGSAGFVGAMMGGVLAAGQIIGPRCWPDLLRMVRRGAPPSRGTAPSLLPEDKYHARFLEITRLTPEVWRLVLELSGEAPSFVAGQFARIRTGSGQWYDHTIIALRGNRLTLLSGTCTQGVGSRLVATVSVGDSTVVELPLGTFTLRETRGRRVFVATEGSLATFLAMFDEMGEELADATLVYGCRGEEHDLVRRVDSPLPAELIRCGGQERPSDVLARMPLDAEHTEFYLCGRAEAVADWVQVLRERGVKDEIHHERH</sequence>
<evidence type="ECO:0000256" key="3">
    <source>
        <dbReference type="ARBA" id="ARBA00022827"/>
    </source>
</evidence>
<dbReference type="Pfam" id="PF13450">
    <property type="entry name" value="NAD_binding_8"/>
    <property type="match status" value="1"/>
</dbReference>
<proteinExistence type="predicted"/>
<dbReference type="InterPro" id="IPR039261">
    <property type="entry name" value="FNR_nucleotide-bd"/>
</dbReference>
<feature type="domain" description="FAD-binding FR-type" evidence="7">
    <location>
        <begin position="571"/>
        <end position="667"/>
    </location>
</feature>
<evidence type="ECO:0000256" key="5">
    <source>
        <dbReference type="ARBA" id="ARBA00023027"/>
    </source>
</evidence>
<evidence type="ECO:0000256" key="6">
    <source>
        <dbReference type="SAM" id="MobiDB-lite"/>
    </source>
</evidence>
<evidence type="ECO:0000256" key="1">
    <source>
        <dbReference type="ARBA" id="ARBA00022630"/>
    </source>
</evidence>
<comment type="caution">
    <text evidence="8">The sequence shown here is derived from an EMBL/GenBank/DDBJ whole genome shotgun (WGS) entry which is preliminary data.</text>
</comment>
<dbReference type="InterPro" id="IPR052206">
    <property type="entry name" value="Retinol_saturase"/>
</dbReference>
<dbReference type="PANTHER" id="PTHR46091:SF3">
    <property type="entry name" value="AMINE OXIDASE DOMAIN-CONTAINING PROTEIN"/>
    <property type="match status" value="1"/>
</dbReference>
<keyword evidence="4" id="KW-0521">NADP</keyword>
<dbReference type="Proteomes" id="UP000280819">
    <property type="component" value="Unassembled WGS sequence"/>
</dbReference>
<dbReference type="AlphaFoldDB" id="A0A3P1TCK3"/>
<dbReference type="InterPro" id="IPR036188">
    <property type="entry name" value="FAD/NAD-bd_sf"/>
</dbReference>